<dbReference type="PANTHER" id="PTHR43201">
    <property type="entry name" value="ACYL-COA SYNTHETASE"/>
    <property type="match status" value="1"/>
</dbReference>
<dbReference type="InterPro" id="IPR025110">
    <property type="entry name" value="AMP-bd_C"/>
</dbReference>
<dbReference type="Pfam" id="PF00501">
    <property type="entry name" value="AMP-binding"/>
    <property type="match status" value="1"/>
</dbReference>
<dbReference type="Proteomes" id="UP001596501">
    <property type="component" value="Unassembled WGS sequence"/>
</dbReference>
<dbReference type="InterPro" id="IPR045851">
    <property type="entry name" value="AMP-bd_C_sf"/>
</dbReference>
<feature type="domain" description="AMP-binding enzyme C-terminal" evidence="4">
    <location>
        <begin position="483"/>
        <end position="560"/>
    </location>
</feature>
<evidence type="ECO:0000259" key="4">
    <source>
        <dbReference type="Pfam" id="PF13193"/>
    </source>
</evidence>
<protein>
    <submittedName>
        <fullName evidence="5">Class I adenylate-forming enzyme family protein</fullName>
    </submittedName>
</protein>
<accession>A0ABW2QQD4</accession>
<comment type="similarity">
    <text evidence="1">Belongs to the ATP-dependent AMP-binding enzyme family.</text>
</comment>
<dbReference type="InterPro" id="IPR000873">
    <property type="entry name" value="AMP-dep_synth/lig_dom"/>
</dbReference>
<keyword evidence="2" id="KW-0436">Ligase</keyword>
<evidence type="ECO:0000259" key="3">
    <source>
        <dbReference type="Pfam" id="PF00501"/>
    </source>
</evidence>
<sequence length="586" mass="64717">MILVPRERIDHYLAQGWWSEQTLCDVFLDTAARQPDALAVADPPNREAFCDGAPRRWTWAGLREQVGRWAALLHQHGLRKDDVIVMQLPNSVEMHAVYLACAMSGIVISPVPVQYRAHELQHVLAMTGARLAVTTRRVGAFAQAALWAGLKAQTATLEQVWALGDGLAADWPDGVLPLQAAIDATAPWDEATLRAHMRTIGLTAHDVLTICWTSGTEAQPKGVPRNHNEWRIVGQSVIDAGQLRTGARLLIPFPFVNMAGVSTSLAAWLLVGGELHQHHPFDLDVFLQQLREDAMDYTVAAPAVLGMLLKHTDKLHGIDRSRLKRVGSGGGPVAEWLIEQCAEQLDIEVVNYFGSNEGAALSSTPQDVPDRRQRAAYFPRVGVPGFDWSLSNARKVRTRLVDLDGGEDITEPGRVGELRFAGPTIFSGYYRSPELTARAFDDRGFYRTGDLFEIAGDRGQFYRFAGRHKDIVVRGGMNISSEEVENLLLSHPKVREVAVVGWPDAVLGERVCAVVVTQPGQSLDLPELVDHLRRVEQVAAFKLPERLELVEALPRNPLGKVLKRELRTLIVRKAEENGARADAVRA</sequence>
<proteinExistence type="inferred from homology"/>
<name>A0ABW2QQD4_9BURK</name>
<evidence type="ECO:0000313" key="5">
    <source>
        <dbReference type="EMBL" id="MFC7411486.1"/>
    </source>
</evidence>
<feature type="domain" description="AMP-dependent synthetase/ligase" evidence="3">
    <location>
        <begin position="40"/>
        <end position="430"/>
    </location>
</feature>
<dbReference type="Pfam" id="PF13193">
    <property type="entry name" value="AMP-binding_C"/>
    <property type="match status" value="1"/>
</dbReference>
<dbReference type="EMBL" id="JBHTCA010000034">
    <property type="protein sequence ID" value="MFC7411486.1"/>
    <property type="molecule type" value="Genomic_DNA"/>
</dbReference>
<dbReference type="Gene3D" id="3.40.50.12780">
    <property type="entry name" value="N-terminal domain of ligase-like"/>
    <property type="match status" value="1"/>
</dbReference>
<dbReference type="Gene3D" id="3.30.300.30">
    <property type="match status" value="1"/>
</dbReference>
<dbReference type="RefSeq" id="WP_382227974.1">
    <property type="nucleotide sequence ID" value="NZ_JBHTCA010000034.1"/>
</dbReference>
<reference evidence="6" key="1">
    <citation type="journal article" date="2019" name="Int. J. Syst. Evol. Microbiol.">
        <title>The Global Catalogue of Microorganisms (GCM) 10K type strain sequencing project: providing services to taxonomists for standard genome sequencing and annotation.</title>
        <authorList>
            <consortium name="The Broad Institute Genomics Platform"/>
            <consortium name="The Broad Institute Genome Sequencing Center for Infectious Disease"/>
            <person name="Wu L."/>
            <person name="Ma J."/>
        </authorList>
    </citation>
    <scope>NUCLEOTIDE SEQUENCE [LARGE SCALE GENOMIC DNA]</scope>
    <source>
        <strain evidence="6">CGMCC 1.12371</strain>
    </source>
</reference>
<dbReference type="PANTHER" id="PTHR43201:SF5">
    <property type="entry name" value="MEDIUM-CHAIN ACYL-COA LIGASE ACSF2, MITOCHONDRIAL"/>
    <property type="match status" value="1"/>
</dbReference>
<comment type="caution">
    <text evidence="5">The sequence shown here is derived from an EMBL/GenBank/DDBJ whole genome shotgun (WGS) entry which is preliminary data.</text>
</comment>
<evidence type="ECO:0000256" key="1">
    <source>
        <dbReference type="ARBA" id="ARBA00006432"/>
    </source>
</evidence>
<dbReference type="SUPFAM" id="SSF56801">
    <property type="entry name" value="Acetyl-CoA synthetase-like"/>
    <property type="match status" value="1"/>
</dbReference>
<evidence type="ECO:0000256" key="2">
    <source>
        <dbReference type="ARBA" id="ARBA00022598"/>
    </source>
</evidence>
<gene>
    <name evidence="5" type="ORF">ACFQPB_21735</name>
</gene>
<evidence type="ECO:0000313" key="6">
    <source>
        <dbReference type="Proteomes" id="UP001596501"/>
    </source>
</evidence>
<organism evidence="5 6">
    <name type="scientific">Hydrogenophaga atypica</name>
    <dbReference type="NCBI Taxonomy" id="249409"/>
    <lineage>
        <taxon>Bacteria</taxon>
        <taxon>Pseudomonadati</taxon>
        <taxon>Pseudomonadota</taxon>
        <taxon>Betaproteobacteria</taxon>
        <taxon>Burkholderiales</taxon>
        <taxon>Comamonadaceae</taxon>
        <taxon>Hydrogenophaga</taxon>
    </lineage>
</organism>
<dbReference type="InterPro" id="IPR042099">
    <property type="entry name" value="ANL_N_sf"/>
</dbReference>
<keyword evidence="6" id="KW-1185">Reference proteome</keyword>